<dbReference type="OrthoDB" id="826196at2"/>
<evidence type="ECO:0000313" key="6">
    <source>
        <dbReference type="EMBL" id="RPE14194.1"/>
    </source>
</evidence>
<comment type="caution">
    <text evidence="6">The sequence shown here is derived from an EMBL/GenBank/DDBJ whole genome shotgun (WGS) entry which is preliminary data.</text>
</comment>
<dbReference type="EMBL" id="RPDH01000001">
    <property type="protein sequence ID" value="RPE14194.1"/>
    <property type="molecule type" value="Genomic_DNA"/>
</dbReference>
<proteinExistence type="predicted"/>
<evidence type="ECO:0000256" key="1">
    <source>
        <dbReference type="ARBA" id="ARBA00004141"/>
    </source>
</evidence>
<gene>
    <name evidence="6" type="ORF">EGT74_12015</name>
</gene>
<accession>A0A3N4QRI9</accession>
<evidence type="ECO:0008006" key="8">
    <source>
        <dbReference type="Google" id="ProtNLM"/>
    </source>
</evidence>
<sequence length="115" mass="12645">MAVKIIGSILILVALYMGVKQGWAMLSAKPQMLEMFGKWHIGKTWVAVIGAATLLGGVLILFPRTFLLGNFLSAAVILLIICLQLWIRDLKGAAVEVPFLLLSFLIIYLQHPLAK</sequence>
<evidence type="ECO:0000256" key="4">
    <source>
        <dbReference type="ARBA" id="ARBA00023136"/>
    </source>
</evidence>
<dbReference type="Pfam" id="PF13564">
    <property type="entry name" value="DoxX_2"/>
    <property type="match status" value="1"/>
</dbReference>
<dbReference type="InterPro" id="IPR032808">
    <property type="entry name" value="DoxX"/>
</dbReference>
<feature type="transmembrane region" description="Helical" evidence="5">
    <location>
        <begin position="44"/>
        <end position="62"/>
    </location>
</feature>
<evidence type="ECO:0000256" key="3">
    <source>
        <dbReference type="ARBA" id="ARBA00022989"/>
    </source>
</evidence>
<feature type="transmembrane region" description="Helical" evidence="5">
    <location>
        <begin position="67"/>
        <end position="87"/>
    </location>
</feature>
<feature type="transmembrane region" description="Helical" evidence="5">
    <location>
        <begin position="93"/>
        <end position="109"/>
    </location>
</feature>
<reference evidence="6 7" key="1">
    <citation type="submission" date="2018-11" db="EMBL/GenBank/DDBJ databases">
        <title>Chitinophaga lutea sp.nov., isolate from arsenic contaminated soil.</title>
        <authorList>
            <person name="Zong Y."/>
        </authorList>
    </citation>
    <scope>NUCLEOTIDE SEQUENCE [LARGE SCALE GENOMIC DNA]</scope>
    <source>
        <strain evidence="6 7">ZY74</strain>
    </source>
</reference>
<name>A0A3N4QRI9_9BACT</name>
<dbReference type="AlphaFoldDB" id="A0A3N4QRI9"/>
<evidence type="ECO:0000256" key="2">
    <source>
        <dbReference type="ARBA" id="ARBA00022692"/>
    </source>
</evidence>
<keyword evidence="7" id="KW-1185">Reference proteome</keyword>
<keyword evidence="2 5" id="KW-0812">Transmembrane</keyword>
<dbReference type="Proteomes" id="UP000278351">
    <property type="component" value="Unassembled WGS sequence"/>
</dbReference>
<comment type="subcellular location">
    <subcellularLocation>
        <location evidence="1">Membrane</location>
        <topology evidence="1">Multi-pass membrane protein</topology>
    </subcellularLocation>
</comment>
<keyword evidence="4 5" id="KW-0472">Membrane</keyword>
<evidence type="ECO:0000313" key="7">
    <source>
        <dbReference type="Proteomes" id="UP000278351"/>
    </source>
</evidence>
<dbReference type="GO" id="GO:0016020">
    <property type="term" value="C:membrane"/>
    <property type="evidence" value="ECO:0007669"/>
    <property type="project" value="UniProtKB-SubCell"/>
</dbReference>
<keyword evidence="3 5" id="KW-1133">Transmembrane helix</keyword>
<dbReference type="RefSeq" id="WP_123846706.1">
    <property type="nucleotide sequence ID" value="NZ_RPDH01000001.1"/>
</dbReference>
<protein>
    <recommendedName>
        <fullName evidence="8">DoxX family protein</fullName>
    </recommendedName>
</protein>
<evidence type="ECO:0000256" key="5">
    <source>
        <dbReference type="SAM" id="Phobius"/>
    </source>
</evidence>
<organism evidence="6 7">
    <name type="scientific">Chitinophaga lutea</name>
    <dbReference type="NCBI Taxonomy" id="2488634"/>
    <lineage>
        <taxon>Bacteria</taxon>
        <taxon>Pseudomonadati</taxon>
        <taxon>Bacteroidota</taxon>
        <taxon>Chitinophagia</taxon>
        <taxon>Chitinophagales</taxon>
        <taxon>Chitinophagaceae</taxon>
        <taxon>Chitinophaga</taxon>
    </lineage>
</organism>